<feature type="compositionally biased region" description="Low complexity" evidence="7">
    <location>
        <begin position="615"/>
        <end position="632"/>
    </location>
</feature>
<dbReference type="Gene3D" id="3.30.40.10">
    <property type="entry name" value="Zinc/RING finger domain, C3HC4 (zinc finger)"/>
    <property type="match status" value="1"/>
</dbReference>
<feature type="compositionally biased region" description="Pro residues" evidence="7">
    <location>
        <begin position="779"/>
        <end position="788"/>
    </location>
</feature>
<feature type="compositionally biased region" description="Low complexity" evidence="7">
    <location>
        <begin position="501"/>
        <end position="514"/>
    </location>
</feature>
<keyword evidence="4" id="KW-0805">Transcription regulation</keyword>
<feature type="compositionally biased region" description="Basic and acidic residues" evidence="7">
    <location>
        <begin position="460"/>
        <end position="469"/>
    </location>
</feature>
<dbReference type="EC" id="2.3.2.27" evidence="2"/>
<dbReference type="AlphaFoldDB" id="A0AAV5GA09"/>
<feature type="compositionally biased region" description="Basic and acidic residues" evidence="7">
    <location>
        <begin position="419"/>
        <end position="428"/>
    </location>
</feature>
<feature type="compositionally biased region" description="Low complexity" evidence="7">
    <location>
        <begin position="450"/>
        <end position="459"/>
    </location>
</feature>
<evidence type="ECO:0000256" key="4">
    <source>
        <dbReference type="ARBA" id="ARBA00023015"/>
    </source>
</evidence>
<keyword evidence="6" id="KW-0862">Zinc</keyword>
<evidence type="ECO:0000313" key="10">
    <source>
        <dbReference type="Proteomes" id="UP001342314"/>
    </source>
</evidence>
<keyword evidence="3" id="KW-0808">Transferase</keyword>
<feature type="compositionally biased region" description="Polar residues" evidence="7">
    <location>
        <begin position="653"/>
        <end position="664"/>
    </location>
</feature>
<feature type="compositionally biased region" description="Acidic residues" evidence="7">
    <location>
        <begin position="71"/>
        <end position="83"/>
    </location>
</feature>
<feature type="compositionally biased region" description="Low complexity" evidence="7">
    <location>
        <begin position="593"/>
        <end position="603"/>
    </location>
</feature>
<evidence type="ECO:0000256" key="6">
    <source>
        <dbReference type="PROSITE-ProRule" id="PRU00175"/>
    </source>
</evidence>
<feature type="compositionally biased region" description="Acidic residues" evidence="7">
    <location>
        <begin position="51"/>
        <end position="60"/>
    </location>
</feature>
<evidence type="ECO:0000256" key="7">
    <source>
        <dbReference type="SAM" id="MobiDB-lite"/>
    </source>
</evidence>
<dbReference type="SMART" id="SM00184">
    <property type="entry name" value="RING"/>
    <property type="match status" value="1"/>
</dbReference>
<dbReference type="GO" id="GO:0006513">
    <property type="term" value="P:protein monoubiquitination"/>
    <property type="evidence" value="ECO:0007669"/>
    <property type="project" value="TreeGrafter"/>
</dbReference>
<dbReference type="PANTHER" id="PTHR46077">
    <property type="entry name" value="E3 UBIQUITIN-PROTEIN LIGASE TOPORS"/>
    <property type="match status" value="1"/>
</dbReference>
<name>A0AAV5GA09_9BASI</name>
<dbReference type="SUPFAM" id="SSF57850">
    <property type="entry name" value="RING/U-box"/>
    <property type="match status" value="1"/>
</dbReference>
<protein>
    <recommendedName>
        <fullName evidence="2">RING-type E3 ubiquitin transferase</fullName>
        <ecNumber evidence="2">2.3.2.27</ecNumber>
    </recommendedName>
</protein>
<keyword evidence="6" id="KW-0479">Metal-binding</keyword>
<dbReference type="Pfam" id="PF13639">
    <property type="entry name" value="zf-RING_2"/>
    <property type="match status" value="1"/>
</dbReference>
<dbReference type="InterPro" id="IPR001841">
    <property type="entry name" value="Znf_RING"/>
</dbReference>
<feature type="region of interest" description="Disordered" evidence="7">
    <location>
        <begin position="1"/>
        <end position="83"/>
    </location>
</feature>
<keyword evidence="6" id="KW-0863">Zinc-finger</keyword>
<dbReference type="PANTHER" id="PTHR46077:SF1">
    <property type="entry name" value="TOP1 BINDING ARGININE_SERINE RICH PROTEIN, E3 UBIQUITIN LIGASE"/>
    <property type="match status" value="1"/>
</dbReference>
<dbReference type="GO" id="GO:0061630">
    <property type="term" value="F:ubiquitin protein ligase activity"/>
    <property type="evidence" value="ECO:0007669"/>
    <property type="project" value="UniProtKB-EC"/>
</dbReference>
<dbReference type="PROSITE" id="PS50089">
    <property type="entry name" value="ZF_RING_2"/>
    <property type="match status" value="1"/>
</dbReference>
<proteinExistence type="predicted"/>
<dbReference type="Proteomes" id="UP001342314">
    <property type="component" value="Unassembled WGS sequence"/>
</dbReference>
<dbReference type="GO" id="GO:0000209">
    <property type="term" value="P:protein polyubiquitination"/>
    <property type="evidence" value="ECO:0007669"/>
    <property type="project" value="TreeGrafter"/>
</dbReference>
<feature type="compositionally biased region" description="Low complexity" evidence="7">
    <location>
        <begin position="789"/>
        <end position="808"/>
    </location>
</feature>
<evidence type="ECO:0000256" key="3">
    <source>
        <dbReference type="ARBA" id="ARBA00022679"/>
    </source>
</evidence>
<reference evidence="9 10" key="1">
    <citation type="submission" date="2021-12" db="EMBL/GenBank/DDBJ databases">
        <title>High titer production of polyol ester of fatty acids by Rhodotorula paludigena BS15 towards product separation-free biomass refinery.</title>
        <authorList>
            <person name="Mano J."/>
            <person name="Ono H."/>
            <person name="Tanaka T."/>
            <person name="Naito K."/>
            <person name="Sushida H."/>
            <person name="Ike M."/>
            <person name="Tokuyasu K."/>
            <person name="Kitaoka M."/>
        </authorList>
    </citation>
    <scope>NUCLEOTIDE SEQUENCE [LARGE SCALE GENOMIC DNA]</scope>
    <source>
        <strain evidence="9 10">BS15</strain>
    </source>
</reference>
<feature type="region of interest" description="Disordered" evidence="7">
    <location>
        <begin position="364"/>
        <end position="523"/>
    </location>
</feature>
<evidence type="ECO:0000313" key="9">
    <source>
        <dbReference type="EMBL" id="GJN87264.1"/>
    </source>
</evidence>
<organism evidence="9 10">
    <name type="scientific">Rhodotorula paludigena</name>
    <dbReference type="NCBI Taxonomy" id="86838"/>
    <lineage>
        <taxon>Eukaryota</taxon>
        <taxon>Fungi</taxon>
        <taxon>Dikarya</taxon>
        <taxon>Basidiomycota</taxon>
        <taxon>Pucciniomycotina</taxon>
        <taxon>Microbotryomycetes</taxon>
        <taxon>Sporidiobolales</taxon>
        <taxon>Sporidiobolaceae</taxon>
        <taxon>Rhodotorula</taxon>
    </lineage>
</organism>
<feature type="domain" description="RING-type" evidence="8">
    <location>
        <begin position="88"/>
        <end position="127"/>
    </location>
</feature>
<feature type="region of interest" description="Disordered" evidence="7">
    <location>
        <begin position="547"/>
        <end position="670"/>
    </location>
</feature>
<dbReference type="EMBL" id="BQKY01000001">
    <property type="protein sequence ID" value="GJN87264.1"/>
    <property type="molecule type" value="Genomic_DNA"/>
</dbReference>
<accession>A0AAV5GA09</accession>
<sequence length="866" mass="95027">MDPADAGPPPKRRRTSSPRPAPRRSSLAEDRHPAHSPPAPRAARRNPLEGFNDEEDLPDEEDRRSDGDRGLEDDDGGAADGEDDEEHCAVCLSPIENKTVVSPCHHGQFCWNCIRAWTDQSRKCPLCLGPIEHLIHNIRSASDYQIHYLLPLHALSASTSSSLDYLPPRGNRRPRVNPTLPRHALYGRNRFSSSARLNNEDETTWRERQEQRALERRRYIYREDLYAKHVASNRYTGFKPFSPQTFVNNADLKAKVIKFIRRELQVFPTVDIAFLTTYLVSIASQLDLRSSAAIRLISDFLSEQDAQHLVHEITTFARSPFTTLEGYDRFVQYGRPAREIPKAKELEALVHDVDELSREAPRFEEHMRRRRAEDEAVERARPKPPPPMSASLPGRPSEETRRRASQGDAYRNGGGDSGYGERRADRRRSPSPNPSVRERTERPRPKGYRRSPSPGPSREPSWRDRDERYTGSYYVSTSATPPPPVEADEEDAISLVGPTFSSHAASPRHSSPPAEEQQADTRPMISIFGAARRLLGNGRVVTVGADGRASLQSSAEARAVSVNGASKGRVANGQEATPGEGVPRPQHQEPYDAAPSRRPASSAGKSLLARLGGVADTSAPPSTASSSPANDADSLRAKLQARLTAEYREALASRSSSNGSNGTATVAGKSDLRSLLQTRLQAEKALAYEELTRAKVQASLAASRSARAEHDEERTTYSQATRDLLMARLEEERLLHEGVVAGGGGLTGYDFEQDYSSVAPAVTSCYAAPRQPPSTLLSQPPPPPPVTPPAYSSRRAAAAPPAGSMNAAKSETSLKAALLEKRKAAVEDELKKRSGELKERLMRQKLLAIKAGKAGSSAAVADEAKK</sequence>
<comment type="catalytic activity">
    <reaction evidence="1">
        <text>S-ubiquitinyl-[E2 ubiquitin-conjugating enzyme]-L-cysteine + [acceptor protein]-L-lysine = [E2 ubiquitin-conjugating enzyme]-L-cysteine + N(6)-ubiquitinyl-[acceptor protein]-L-lysine.</text>
        <dbReference type="EC" id="2.3.2.27"/>
    </reaction>
</comment>
<evidence type="ECO:0000256" key="2">
    <source>
        <dbReference type="ARBA" id="ARBA00012483"/>
    </source>
</evidence>
<keyword evidence="5" id="KW-0804">Transcription</keyword>
<evidence type="ECO:0000256" key="5">
    <source>
        <dbReference type="ARBA" id="ARBA00023163"/>
    </source>
</evidence>
<dbReference type="GO" id="GO:0008270">
    <property type="term" value="F:zinc ion binding"/>
    <property type="evidence" value="ECO:0007669"/>
    <property type="project" value="UniProtKB-KW"/>
</dbReference>
<evidence type="ECO:0000256" key="1">
    <source>
        <dbReference type="ARBA" id="ARBA00000900"/>
    </source>
</evidence>
<gene>
    <name evidence="9" type="ORF">Rhopal_000212-T1</name>
</gene>
<feature type="compositionally biased region" description="Basic and acidic residues" evidence="7">
    <location>
        <begin position="61"/>
        <end position="70"/>
    </location>
</feature>
<dbReference type="InterPro" id="IPR013083">
    <property type="entry name" value="Znf_RING/FYVE/PHD"/>
</dbReference>
<keyword evidence="10" id="KW-1185">Reference proteome</keyword>
<feature type="region of interest" description="Disordered" evidence="7">
    <location>
        <begin position="767"/>
        <end position="810"/>
    </location>
</feature>
<evidence type="ECO:0000259" key="8">
    <source>
        <dbReference type="PROSITE" id="PS50089"/>
    </source>
</evidence>
<comment type="caution">
    <text evidence="9">The sequence shown here is derived from an EMBL/GenBank/DDBJ whole genome shotgun (WGS) entry which is preliminary data.</text>
</comment>
<feature type="compositionally biased region" description="Basic and acidic residues" evidence="7">
    <location>
        <begin position="364"/>
        <end position="381"/>
    </location>
</feature>